<accession>A0A178UBG8</accession>
<dbReference type="EMBL" id="LUHQ01000005">
    <property type="protein sequence ID" value="OAO91009.1"/>
    <property type="molecule type" value="Genomic_DNA"/>
</dbReference>
<dbReference type="InterPro" id="IPR036691">
    <property type="entry name" value="Endo/exonu/phosph_ase_sf"/>
</dbReference>
<protein>
    <recommendedName>
        <fullName evidence="6">Reverse transcriptase zinc-binding domain-containing protein</fullName>
    </recommendedName>
</protein>
<dbReference type="Gene3D" id="3.60.10.10">
    <property type="entry name" value="Endonuclease/exonuclease/phosphatase"/>
    <property type="match status" value="1"/>
</dbReference>
<dbReference type="Pfam" id="PF03372">
    <property type="entry name" value="Exo_endo_phos"/>
    <property type="match status" value="1"/>
</dbReference>
<dbReference type="InterPro" id="IPR026960">
    <property type="entry name" value="RVT-Znf"/>
</dbReference>
<feature type="region of interest" description="Disordered" evidence="1">
    <location>
        <begin position="224"/>
        <end position="251"/>
    </location>
</feature>
<feature type="compositionally biased region" description="Basic residues" evidence="1">
    <location>
        <begin position="224"/>
        <end position="234"/>
    </location>
</feature>
<feature type="domain" description="Reverse transcriptase zinc-binding" evidence="3">
    <location>
        <begin position="586"/>
        <end position="664"/>
    </location>
</feature>
<organism evidence="4 5">
    <name type="scientific">Arabidopsis thaliana</name>
    <name type="common">Mouse-ear cress</name>
    <dbReference type="NCBI Taxonomy" id="3702"/>
    <lineage>
        <taxon>Eukaryota</taxon>
        <taxon>Viridiplantae</taxon>
        <taxon>Streptophyta</taxon>
        <taxon>Embryophyta</taxon>
        <taxon>Tracheophyta</taxon>
        <taxon>Spermatophyta</taxon>
        <taxon>Magnoliopsida</taxon>
        <taxon>eudicotyledons</taxon>
        <taxon>Gunneridae</taxon>
        <taxon>Pentapetalae</taxon>
        <taxon>rosids</taxon>
        <taxon>malvids</taxon>
        <taxon>Brassicales</taxon>
        <taxon>Brassicaceae</taxon>
        <taxon>Camelineae</taxon>
        <taxon>Arabidopsis</taxon>
    </lineage>
</organism>
<feature type="domain" description="Endonuclease/exonuclease/phosphatase" evidence="2">
    <location>
        <begin position="257"/>
        <end position="466"/>
    </location>
</feature>
<feature type="region of interest" description="Disordered" evidence="1">
    <location>
        <begin position="152"/>
        <end position="180"/>
    </location>
</feature>
<dbReference type="PANTHER" id="PTHR33116:SF76">
    <property type="entry name" value="DUF4283 DOMAIN-CONTAINING PROTEIN"/>
    <property type="match status" value="1"/>
</dbReference>
<dbReference type="SUPFAM" id="SSF56219">
    <property type="entry name" value="DNase I-like"/>
    <property type="match status" value="1"/>
</dbReference>
<evidence type="ECO:0000313" key="4">
    <source>
        <dbReference type="EMBL" id="OAO91009.1"/>
    </source>
</evidence>
<evidence type="ECO:0000313" key="5">
    <source>
        <dbReference type="Proteomes" id="UP000078284"/>
    </source>
</evidence>
<evidence type="ECO:0000256" key="1">
    <source>
        <dbReference type="SAM" id="MobiDB-lite"/>
    </source>
</evidence>
<dbReference type="PANTHER" id="PTHR33116">
    <property type="entry name" value="REVERSE TRANSCRIPTASE ZINC-BINDING DOMAIN-CONTAINING PROTEIN-RELATED-RELATED"/>
    <property type="match status" value="1"/>
</dbReference>
<evidence type="ECO:0008006" key="6">
    <source>
        <dbReference type="Google" id="ProtNLM"/>
    </source>
</evidence>
<dbReference type="GO" id="GO:0003824">
    <property type="term" value="F:catalytic activity"/>
    <property type="evidence" value="ECO:0007669"/>
    <property type="project" value="InterPro"/>
</dbReference>
<comment type="caution">
    <text evidence="4">The sequence shown here is derived from an EMBL/GenBank/DDBJ whole genome shotgun (WGS) entry which is preliminary data.</text>
</comment>
<dbReference type="Pfam" id="PF13966">
    <property type="entry name" value="zf-RVT"/>
    <property type="match status" value="1"/>
</dbReference>
<evidence type="ECO:0000259" key="3">
    <source>
        <dbReference type="Pfam" id="PF13966"/>
    </source>
</evidence>
<evidence type="ECO:0000259" key="2">
    <source>
        <dbReference type="Pfam" id="PF03372"/>
    </source>
</evidence>
<proteinExistence type="predicted"/>
<dbReference type="InterPro" id="IPR005135">
    <property type="entry name" value="Endo/exonuclease/phosphatase"/>
</dbReference>
<dbReference type="Proteomes" id="UP000078284">
    <property type="component" value="Chromosome 5"/>
</dbReference>
<name>A0A178UBG8_ARATH</name>
<sequence>MFEVVTGSLRIESERIRDHVLKRCYWHIANIPLVINEWNPTSANALPDLSAMPLWVDLKEVPAHLYSHEGLSFLSSTTGKFVKLHPNTERCLRLDVARILVEVNLQKPLVERICFSDESGNETTVHVENVNKNPVKAVGVLIAAVTSEVHDSSDKSSQWTEVPRKSPHTSPSRDSGKKEQSHGVIFSNCFEALGSIGEEDDATVKVVADDGLGEDQGKEFTKKVHSGVGRHRNRSCGPPKPIVNRKDPKTTKSTFSRNWIQAVRPSFGSFLETRVEETNSLSVLQSILPGWSYLTNYDHHRLGRTWVVSSDVVVMTLLTKSSQHITCSVQIVGTREQFICSFVYASNFPSERRILWGDLCQLRSALIPPTTSWIVSGDLNEVLSFSDHSRVMDFSLNDSGMRDFQNVVSYCDLADLHSSGPTFTWTNNQEENPIGKKLDRALINPIWLSTFLYSYAAFEAGGISDHSRLQLLSSVITRITSFWCSVFRLLARCFDEIEKLRSALLWNGNPNITTGSKVSWEEICRPKSVGGLGLRRLKEAGECGGRGLVHMAPIIELLQTLPPLTTSNAPNTNLWRHDHDVFEQTFSTNRTWNQIRCHYPQVDWSKVIWFNQGIPRCSFITWLAVRDRLATGMRMHSWGHNQPCVFCGEPDELCDHLFFACPYTFMNLSEVAGRLLQHRQDPDWHITLTSLINGSGDHLRDIFLVWQERNSRIHGKGYETYTQLTRRIDKLVRNRISSLDYHSKQRLRYLLQSWFEFSPTVT</sequence>
<reference evidence="5" key="1">
    <citation type="journal article" date="2016" name="Proc. Natl. Acad. Sci. U.S.A.">
        <title>Chromosome-level assembly of Arabidopsis thaliana Ler reveals the extent of translocation and inversion polymorphisms.</title>
        <authorList>
            <person name="Zapata L."/>
            <person name="Ding J."/>
            <person name="Willing E.M."/>
            <person name="Hartwig B."/>
            <person name="Bezdan D."/>
            <person name="Jiao W.B."/>
            <person name="Patel V."/>
            <person name="Velikkakam James G."/>
            <person name="Koornneef M."/>
            <person name="Ossowski S."/>
            <person name="Schneeberger K."/>
        </authorList>
    </citation>
    <scope>NUCLEOTIDE SEQUENCE [LARGE SCALE GENOMIC DNA]</scope>
    <source>
        <strain evidence="5">cv. Landsberg erecta</strain>
    </source>
</reference>
<gene>
    <name evidence="4" type="ordered locus">AXX17_At5g27920</name>
</gene>
<dbReference type="AlphaFoldDB" id="A0A178UBG8"/>